<proteinExistence type="predicted"/>
<reference evidence="1" key="2">
    <citation type="journal article" date="2015" name="Data Brief">
        <title>Shoot transcriptome of the giant reed, Arundo donax.</title>
        <authorList>
            <person name="Barrero R.A."/>
            <person name="Guerrero F.D."/>
            <person name="Moolhuijzen P."/>
            <person name="Goolsby J.A."/>
            <person name="Tidwell J."/>
            <person name="Bellgard S.E."/>
            <person name="Bellgard M.I."/>
        </authorList>
    </citation>
    <scope>NUCLEOTIDE SEQUENCE</scope>
    <source>
        <tissue evidence="1">Shoot tissue taken approximately 20 cm above the soil surface</tissue>
    </source>
</reference>
<reference evidence="1" key="1">
    <citation type="submission" date="2014-09" db="EMBL/GenBank/DDBJ databases">
        <authorList>
            <person name="Magalhaes I.L.F."/>
            <person name="Oliveira U."/>
            <person name="Santos F.R."/>
            <person name="Vidigal T.H.D.A."/>
            <person name="Brescovit A.D."/>
            <person name="Santos A.J."/>
        </authorList>
    </citation>
    <scope>NUCLEOTIDE SEQUENCE</scope>
    <source>
        <tissue evidence="1">Shoot tissue taken approximately 20 cm above the soil surface</tissue>
    </source>
</reference>
<protein>
    <submittedName>
        <fullName evidence="1">Uncharacterized protein</fullName>
    </submittedName>
</protein>
<dbReference type="EMBL" id="GBRH01260725">
    <property type="protein sequence ID" value="JAD37170.1"/>
    <property type="molecule type" value="Transcribed_RNA"/>
</dbReference>
<sequence length="55" mass="6702">MLEVRSFTESLVPRRQYMSYRLSVFTCLNLFKVLWRKLSHKAVYSPELKKKMKFS</sequence>
<accession>A0A0A8ZKB9</accession>
<evidence type="ECO:0000313" key="1">
    <source>
        <dbReference type="EMBL" id="JAD37170.1"/>
    </source>
</evidence>
<organism evidence="1">
    <name type="scientific">Arundo donax</name>
    <name type="common">Giant reed</name>
    <name type="synonym">Donax arundinaceus</name>
    <dbReference type="NCBI Taxonomy" id="35708"/>
    <lineage>
        <taxon>Eukaryota</taxon>
        <taxon>Viridiplantae</taxon>
        <taxon>Streptophyta</taxon>
        <taxon>Embryophyta</taxon>
        <taxon>Tracheophyta</taxon>
        <taxon>Spermatophyta</taxon>
        <taxon>Magnoliopsida</taxon>
        <taxon>Liliopsida</taxon>
        <taxon>Poales</taxon>
        <taxon>Poaceae</taxon>
        <taxon>PACMAD clade</taxon>
        <taxon>Arundinoideae</taxon>
        <taxon>Arundineae</taxon>
        <taxon>Arundo</taxon>
    </lineage>
</organism>
<dbReference type="AlphaFoldDB" id="A0A0A8ZKB9"/>
<name>A0A0A8ZKB9_ARUDO</name>